<keyword evidence="1" id="KW-0175">Coiled coil</keyword>
<dbReference type="AlphaFoldDB" id="A0AAD7K7G8"/>
<accession>A0AAD7K7G8</accession>
<evidence type="ECO:0000256" key="2">
    <source>
        <dbReference type="SAM" id="MobiDB-lite"/>
    </source>
</evidence>
<feature type="coiled-coil region" evidence="1">
    <location>
        <begin position="39"/>
        <end position="66"/>
    </location>
</feature>
<keyword evidence="4" id="KW-1185">Reference proteome</keyword>
<feature type="compositionally biased region" description="Basic and acidic residues" evidence="2">
    <location>
        <begin position="93"/>
        <end position="103"/>
    </location>
</feature>
<evidence type="ECO:0000256" key="1">
    <source>
        <dbReference type="SAM" id="Coils"/>
    </source>
</evidence>
<dbReference type="EMBL" id="JARJLG010000008">
    <property type="protein sequence ID" value="KAJ7778720.1"/>
    <property type="molecule type" value="Genomic_DNA"/>
</dbReference>
<feature type="compositionally biased region" description="Polar residues" evidence="2">
    <location>
        <begin position="115"/>
        <end position="162"/>
    </location>
</feature>
<feature type="region of interest" description="Disordered" evidence="2">
    <location>
        <begin position="352"/>
        <end position="380"/>
    </location>
</feature>
<feature type="region of interest" description="Disordered" evidence="2">
    <location>
        <begin position="93"/>
        <end position="182"/>
    </location>
</feature>
<protein>
    <submittedName>
        <fullName evidence="3">Uncharacterized protein</fullName>
    </submittedName>
</protein>
<evidence type="ECO:0000313" key="4">
    <source>
        <dbReference type="Proteomes" id="UP001215280"/>
    </source>
</evidence>
<dbReference type="Proteomes" id="UP001215280">
    <property type="component" value="Unassembled WGS sequence"/>
</dbReference>
<name>A0AAD7K7G8_9AGAR</name>
<comment type="caution">
    <text evidence="3">The sequence shown here is derived from an EMBL/GenBank/DDBJ whole genome shotgun (WGS) entry which is preliminary data.</text>
</comment>
<feature type="compositionally biased region" description="Basic and acidic residues" evidence="2">
    <location>
        <begin position="369"/>
        <end position="380"/>
    </location>
</feature>
<evidence type="ECO:0000313" key="3">
    <source>
        <dbReference type="EMBL" id="KAJ7778720.1"/>
    </source>
</evidence>
<sequence>MTFQLNQLGKERVEDMLLKYCDLAGRVSLALDPELVLDSDIDETTLDSLKTEIESLKERTEKNEMQALLARFDELNKIRDGFIVMSEQLQSRREALDPNHDPDFPSAVSFPARRNASQPAQAGSSRTNPGQGIGSTSSRARPSGSDVQQEPASGPQRHTPSSRVHRQATSSPPSRPRLPIPSDSQIFDVAFLPFKYTYSIELPDPALRAVQFRLQRLGLVHQARLPRQGSVQEYLDCQVKSFCEEKQIDLQPAQDSESYATATAWTLMKRKGKKFELKDDMLAPGDFTTAKLMRPTIALPNYLSGDSTHKLLLIAPLFSDLCGAITLPDIETPQMRHRCHVTRVRATIRNERGNCDSDCPQTSSCERSSSSRRESGRTLA</sequence>
<gene>
    <name evidence="3" type="ORF">DFH07DRAFT_936395</name>
</gene>
<organism evidence="3 4">
    <name type="scientific">Mycena maculata</name>
    <dbReference type="NCBI Taxonomy" id="230809"/>
    <lineage>
        <taxon>Eukaryota</taxon>
        <taxon>Fungi</taxon>
        <taxon>Dikarya</taxon>
        <taxon>Basidiomycota</taxon>
        <taxon>Agaricomycotina</taxon>
        <taxon>Agaricomycetes</taxon>
        <taxon>Agaricomycetidae</taxon>
        <taxon>Agaricales</taxon>
        <taxon>Marasmiineae</taxon>
        <taxon>Mycenaceae</taxon>
        <taxon>Mycena</taxon>
    </lineage>
</organism>
<reference evidence="3" key="1">
    <citation type="submission" date="2023-03" db="EMBL/GenBank/DDBJ databases">
        <title>Massive genome expansion in bonnet fungi (Mycena s.s.) driven by repeated elements and novel gene families across ecological guilds.</title>
        <authorList>
            <consortium name="Lawrence Berkeley National Laboratory"/>
            <person name="Harder C.B."/>
            <person name="Miyauchi S."/>
            <person name="Viragh M."/>
            <person name="Kuo A."/>
            <person name="Thoen E."/>
            <person name="Andreopoulos B."/>
            <person name="Lu D."/>
            <person name="Skrede I."/>
            <person name="Drula E."/>
            <person name="Henrissat B."/>
            <person name="Morin E."/>
            <person name="Kohler A."/>
            <person name="Barry K."/>
            <person name="LaButti K."/>
            <person name="Morin E."/>
            <person name="Salamov A."/>
            <person name="Lipzen A."/>
            <person name="Mereny Z."/>
            <person name="Hegedus B."/>
            <person name="Baldrian P."/>
            <person name="Stursova M."/>
            <person name="Weitz H."/>
            <person name="Taylor A."/>
            <person name="Grigoriev I.V."/>
            <person name="Nagy L.G."/>
            <person name="Martin F."/>
            <person name="Kauserud H."/>
        </authorList>
    </citation>
    <scope>NUCLEOTIDE SEQUENCE</scope>
    <source>
        <strain evidence="3">CBHHK188m</strain>
    </source>
</reference>
<proteinExistence type="predicted"/>